<dbReference type="EMBL" id="HBUE01202386">
    <property type="protein sequence ID" value="CAG6530486.1"/>
    <property type="molecule type" value="Transcribed_RNA"/>
</dbReference>
<accession>A0A8D8H9G9</accession>
<name>A0A8D8H9G9_CULPI</name>
<reference evidence="2" key="1">
    <citation type="submission" date="2021-05" db="EMBL/GenBank/DDBJ databases">
        <authorList>
            <person name="Alioto T."/>
            <person name="Alioto T."/>
            <person name="Gomez Garrido J."/>
        </authorList>
    </citation>
    <scope>NUCLEOTIDE SEQUENCE</scope>
</reference>
<dbReference type="EMBL" id="HBUE01308572">
    <property type="protein sequence ID" value="CAG6582312.1"/>
    <property type="molecule type" value="Transcribed_RNA"/>
</dbReference>
<evidence type="ECO:0000313" key="2">
    <source>
        <dbReference type="EMBL" id="CAG6530486.1"/>
    </source>
</evidence>
<sequence length="99" mass="11338">MLQQQQTAKSDFLFGRRAANRKKSPPKLSARRFFGPQHSPAKRSHHTTPTLSVSVNFSLALRCDREWSGLLILHLQAQQQQQYSMNQHATAFALFCQMP</sequence>
<proteinExistence type="predicted"/>
<protein>
    <submittedName>
        <fullName evidence="2">(northern house mosquito) hypothetical protein</fullName>
    </submittedName>
</protein>
<feature type="region of interest" description="Disordered" evidence="1">
    <location>
        <begin position="1"/>
        <end position="48"/>
    </location>
</feature>
<organism evidence="2">
    <name type="scientific">Culex pipiens</name>
    <name type="common">House mosquito</name>
    <dbReference type="NCBI Taxonomy" id="7175"/>
    <lineage>
        <taxon>Eukaryota</taxon>
        <taxon>Metazoa</taxon>
        <taxon>Ecdysozoa</taxon>
        <taxon>Arthropoda</taxon>
        <taxon>Hexapoda</taxon>
        <taxon>Insecta</taxon>
        <taxon>Pterygota</taxon>
        <taxon>Neoptera</taxon>
        <taxon>Endopterygota</taxon>
        <taxon>Diptera</taxon>
        <taxon>Nematocera</taxon>
        <taxon>Culicoidea</taxon>
        <taxon>Culicidae</taxon>
        <taxon>Culicinae</taxon>
        <taxon>Culicini</taxon>
        <taxon>Culex</taxon>
        <taxon>Culex</taxon>
    </lineage>
</organism>
<dbReference type="AlphaFoldDB" id="A0A8D8H9G9"/>
<evidence type="ECO:0000256" key="1">
    <source>
        <dbReference type="SAM" id="MobiDB-lite"/>
    </source>
</evidence>